<protein>
    <recommendedName>
        <fullName evidence="1">BTB domain-containing protein</fullName>
    </recommendedName>
</protein>
<evidence type="ECO:0000313" key="3">
    <source>
        <dbReference type="Proteomes" id="UP000022910"/>
    </source>
</evidence>
<reference evidence="2 3" key="1">
    <citation type="submission" date="2014-02" db="EMBL/GenBank/DDBJ databases">
        <title>Single nucleus genome sequencing reveals high similarity among nuclei of an endomycorrhizal fungus.</title>
        <authorList>
            <person name="Lin K."/>
            <person name="Geurts R."/>
            <person name="Zhang Z."/>
            <person name="Limpens E."/>
            <person name="Saunders D.G."/>
            <person name="Mu D."/>
            <person name="Pang E."/>
            <person name="Cao H."/>
            <person name="Cha H."/>
            <person name="Lin T."/>
            <person name="Zhou Q."/>
            <person name="Shang Y."/>
            <person name="Li Y."/>
            <person name="Ivanov S."/>
            <person name="Sharma T."/>
            <person name="Velzen R.V."/>
            <person name="Ruijter N.D."/>
            <person name="Aanen D.K."/>
            <person name="Win J."/>
            <person name="Kamoun S."/>
            <person name="Bisseling T."/>
            <person name="Huang S."/>
        </authorList>
    </citation>
    <scope>NUCLEOTIDE SEQUENCE [LARGE SCALE GENOMIC DNA]</scope>
    <source>
        <strain evidence="3">DAOM197198w</strain>
    </source>
</reference>
<name>A0A015MU14_RHIIW</name>
<dbReference type="EMBL" id="JEMT01016642">
    <property type="protein sequence ID" value="EXX70238.1"/>
    <property type="molecule type" value="Genomic_DNA"/>
</dbReference>
<feature type="domain" description="BTB" evidence="1">
    <location>
        <begin position="15"/>
        <end position="81"/>
    </location>
</feature>
<evidence type="ECO:0000313" key="2">
    <source>
        <dbReference type="EMBL" id="EXX70238.1"/>
    </source>
</evidence>
<dbReference type="SUPFAM" id="SSF54695">
    <property type="entry name" value="POZ domain"/>
    <property type="match status" value="1"/>
</dbReference>
<proteinExistence type="predicted"/>
<comment type="caution">
    <text evidence="2">The sequence shown here is derived from an EMBL/GenBank/DDBJ whole genome shotgun (WGS) entry which is preliminary data.</text>
</comment>
<dbReference type="CDD" id="cd14733">
    <property type="entry name" value="BACK"/>
    <property type="match status" value="1"/>
</dbReference>
<dbReference type="STRING" id="1432141.A0A015MU14"/>
<dbReference type="PROSITE" id="PS50097">
    <property type="entry name" value="BTB"/>
    <property type="match status" value="1"/>
</dbReference>
<evidence type="ECO:0000259" key="1">
    <source>
        <dbReference type="PROSITE" id="PS50097"/>
    </source>
</evidence>
<dbReference type="AlphaFoldDB" id="A0A015MU14"/>
<dbReference type="InterPro" id="IPR011333">
    <property type="entry name" value="SKP1/BTB/POZ_sf"/>
</dbReference>
<dbReference type="HOGENOM" id="CLU_082810_0_0_1"/>
<dbReference type="Proteomes" id="UP000022910">
    <property type="component" value="Unassembled WGS sequence"/>
</dbReference>
<dbReference type="PANTHER" id="PTHR22744:SF17">
    <property type="entry name" value="BTB DOMAIN-CONTAINING PROTEIN"/>
    <property type="match status" value="1"/>
</dbReference>
<dbReference type="PANTHER" id="PTHR22744">
    <property type="entry name" value="HELIX LOOP HELIX PROTEIN 21-RELATED"/>
    <property type="match status" value="1"/>
</dbReference>
<dbReference type="Gene3D" id="3.30.710.10">
    <property type="entry name" value="Potassium Channel Kv1.1, Chain A"/>
    <property type="match status" value="1"/>
</dbReference>
<dbReference type="SMR" id="A0A015MU14"/>
<organism evidence="2 3">
    <name type="scientific">Rhizophagus irregularis (strain DAOM 197198w)</name>
    <name type="common">Glomus intraradices</name>
    <dbReference type="NCBI Taxonomy" id="1432141"/>
    <lineage>
        <taxon>Eukaryota</taxon>
        <taxon>Fungi</taxon>
        <taxon>Fungi incertae sedis</taxon>
        <taxon>Mucoromycota</taxon>
        <taxon>Glomeromycotina</taxon>
        <taxon>Glomeromycetes</taxon>
        <taxon>Glomerales</taxon>
        <taxon>Glomeraceae</taxon>
        <taxon>Rhizophagus</taxon>
    </lineage>
</organism>
<keyword evidence="3" id="KW-1185">Reference proteome</keyword>
<sequence length="288" mass="33635">MLKTQQSTVHYYEDGDILVTVQHTVFRLHQNFLAMASRVFEDMFAYATKSDINNDNNNNVSCLTLTDTSAAAFENLLTFLYPRKYIRINWENVASFLEIGDKYEIVVVIGASEEFLQCHYMENPLIAFALADQYDFKFVYKESSKLVLNNLPRFKTSPDFHKLSYRASSSLLSKHLDYILAIGNLSELNIQEYRHNCSYSVTHGEYIQRIFAERIKSVQGFPVVSPTNLYEIFFKFEEDDDRFDNCQKRFLKTYLPGIFSSHFGNFEPLNNDKNKHDVEHYPYLESAN</sequence>
<accession>A0A015MU14</accession>
<dbReference type="CDD" id="cd18186">
    <property type="entry name" value="BTB_POZ_ZBTB_KLHL-like"/>
    <property type="match status" value="1"/>
</dbReference>
<dbReference type="OrthoDB" id="3027208at2759"/>
<gene>
    <name evidence="2" type="ORF">RirG_089280</name>
</gene>
<dbReference type="Pfam" id="PF00651">
    <property type="entry name" value="BTB"/>
    <property type="match status" value="1"/>
</dbReference>
<dbReference type="SMART" id="SM00225">
    <property type="entry name" value="BTB"/>
    <property type="match status" value="1"/>
</dbReference>
<dbReference type="InterPro" id="IPR000210">
    <property type="entry name" value="BTB/POZ_dom"/>
</dbReference>